<comment type="caution">
    <text evidence="1">The sequence shown here is derived from an EMBL/GenBank/DDBJ whole genome shotgun (WGS) entry which is preliminary data.</text>
</comment>
<evidence type="ECO:0008006" key="3">
    <source>
        <dbReference type="Google" id="ProtNLM"/>
    </source>
</evidence>
<reference evidence="1 2" key="1">
    <citation type="submission" date="2024-12" db="EMBL/GenBank/DDBJ databases">
        <title>Forecasting of Potato common scab and diversities of Pathogenic streptomyces spp. in china.</title>
        <authorList>
            <person name="Handique U."/>
            <person name="Wu J."/>
        </authorList>
    </citation>
    <scope>NUCLEOTIDE SEQUENCE [LARGE SCALE GENOMIC DNA]</scope>
    <source>
        <strain evidence="1 2">ZRIMU1530</strain>
    </source>
</reference>
<accession>A0ABW9HGC7</accession>
<dbReference type="Proteomes" id="UP001631957">
    <property type="component" value="Unassembled WGS sequence"/>
</dbReference>
<sequence>MTVDWTRFARDHWEREPARLTAPPPAGVEDLHALTVRASAPFRAGTRFWVMPDVRLLVGDGRLRAPGALLPDDSDPTLDAYHDRLDAAVPGQGHLLTVEQPLLLDYALWAAVREAVQGLWREVGWPNLPVTAEILTGDRFTQHAGAAEAPTHAVFTWILRGRMDVRLWDERQGPPPAQIADPGGVPTLSGGPGDLLYWPGDRRHVDVYRERCTALRLRVPVDRRLPFAALRDLLADQVHARRGHDETVPYFPLGDGVGEPLARLTELGDDLRDLVDGEGLRRTLRVRWAALRSAAGLEPIPAPRDAVPLTPDTPIRLTGEIVRMPDGPRQEVWAVNGNVFTLPAAAADRVYDALRDGEPTPVAEVCHALGGDKSDKNDKNVLALLERLYRLRGVDLAEVNAR</sequence>
<keyword evidence="2" id="KW-1185">Reference proteome</keyword>
<dbReference type="RefSeq" id="WP_409119935.1">
    <property type="nucleotide sequence ID" value="NZ_JBJVNI010000001.1"/>
</dbReference>
<evidence type="ECO:0000313" key="2">
    <source>
        <dbReference type="Proteomes" id="UP001631957"/>
    </source>
</evidence>
<proteinExistence type="predicted"/>
<evidence type="ECO:0000313" key="1">
    <source>
        <dbReference type="EMBL" id="MFM9607108.1"/>
    </source>
</evidence>
<dbReference type="EMBL" id="JBJVNI010000001">
    <property type="protein sequence ID" value="MFM9607108.1"/>
    <property type="molecule type" value="Genomic_DNA"/>
</dbReference>
<protein>
    <recommendedName>
        <fullName evidence="3">Cupin</fullName>
    </recommendedName>
</protein>
<organism evidence="1 2">
    <name type="scientific">Streptomyces niveiscabiei</name>
    <dbReference type="NCBI Taxonomy" id="164115"/>
    <lineage>
        <taxon>Bacteria</taxon>
        <taxon>Bacillati</taxon>
        <taxon>Actinomycetota</taxon>
        <taxon>Actinomycetes</taxon>
        <taxon>Kitasatosporales</taxon>
        <taxon>Streptomycetaceae</taxon>
        <taxon>Streptomyces</taxon>
    </lineage>
</organism>
<gene>
    <name evidence="1" type="ORF">ACKI18_00110</name>
</gene>
<name>A0ABW9HGC7_9ACTN</name>